<keyword evidence="1" id="KW-0812">Transmembrane</keyword>
<dbReference type="SUPFAM" id="SSF49478">
    <property type="entry name" value="Cna protein B-type domain"/>
    <property type="match status" value="1"/>
</dbReference>
<dbReference type="Pfam" id="PF13620">
    <property type="entry name" value="CarboxypepD_reg"/>
    <property type="match status" value="1"/>
</dbReference>
<dbReference type="Proteomes" id="UP001428290">
    <property type="component" value="Unassembled WGS sequence"/>
</dbReference>
<accession>A0ABP9X726</accession>
<keyword evidence="1" id="KW-0472">Membrane</keyword>
<evidence type="ECO:0000256" key="1">
    <source>
        <dbReference type="SAM" id="Phobius"/>
    </source>
</evidence>
<gene>
    <name evidence="2" type="ORF">Hgul01_05019</name>
</gene>
<name>A0ABP9X726_9CHLR</name>
<dbReference type="EMBL" id="BAABRU010000036">
    <property type="protein sequence ID" value="GAA5531194.1"/>
    <property type="molecule type" value="Genomic_DNA"/>
</dbReference>
<comment type="caution">
    <text evidence="2">The sequence shown here is derived from an EMBL/GenBank/DDBJ whole genome shotgun (WGS) entry which is preliminary data.</text>
</comment>
<proteinExistence type="predicted"/>
<organism evidence="2 3">
    <name type="scientific">Herpetosiphon gulosus</name>
    <dbReference type="NCBI Taxonomy" id="1973496"/>
    <lineage>
        <taxon>Bacteria</taxon>
        <taxon>Bacillati</taxon>
        <taxon>Chloroflexota</taxon>
        <taxon>Chloroflexia</taxon>
        <taxon>Herpetosiphonales</taxon>
        <taxon>Herpetosiphonaceae</taxon>
        <taxon>Herpetosiphon</taxon>
    </lineage>
</organism>
<feature type="transmembrane region" description="Helical" evidence="1">
    <location>
        <begin position="186"/>
        <end position="207"/>
    </location>
</feature>
<dbReference type="InterPro" id="IPR013783">
    <property type="entry name" value="Ig-like_fold"/>
</dbReference>
<evidence type="ECO:0000313" key="2">
    <source>
        <dbReference type="EMBL" id="GAA5531194.1"/>
    </source>
</evidence>
<protein>
    <recommendedName>
        <fullName evidence="4">Carboxypeptidase regulatory-like domain-containing protein</fullName>
    </recommendedName>
</protein>
<evidence type="ECO:0000313" key="3">
    <source>
        <dbReference type="Proteomes" id="UP001428290"/>
    </source>
</evidence>
<reference evidence="2 3" key="1">
    <citation type="submission" date="2024-02" db="EMBL/GenBank/DDBJ databases">
        <title>Herpetosiphon gulosus NBRC 112829.</title>
        <authorList>
            <person name="Ichikawa N."/>
            <person name="Katano-Makiyama Y."/>
            <person name="Hidaka K."/>
        </authorList>
    </citation>
    <scope>NUCLEOTIDE SEQUENCE [LARGE SCALE GENOMIC DNA]</scope>
    <source>
        <strain evidence="2 3">NBRC 112829</strain>
    </source>
</reference>
<dbReference type="RefSeq" id="WP_345724771.1">
    <property type="nucleotide sequence ID" value="NZ_BAABRU010000036.1"/>
</dbReference>
<dbReference type="Gene3D" id="2.60.40.10">
    <property type="entry name" value="Immunoglobulins"/>
    <property type="match status" value="1"/>
</dbReference>
<sequence>MKLFLLVFFATLTPVVAGRGDLTLLIRDPAGQPLPQLTVTVFHDTDDAGRVLVATVTTDATGRIMLPQLAWGLYIVQFQGEGIQAAEQQNMGLLDDGGGVSNGFGVRFAETARTERFVLTPLNGEPALVPLFDMAASDDAPPQPYDPLLAMIGVPTPTPFLLRDVVEGRVDASGQPIRARWDAGCLIGLGLILWGMALIAFLGWWRLRRPRPPIPTKEANDAGLDG</sequence>
<keyword evidence="3" id="KW-1185">Reference proteome</keyword>
<keyword evidence="1" id="KW-1133">Transmembrane helix</keyword>
<evidence type="ECO:0008006" key="4">
    <source>
        <dbReference type="Google" id="ProtNLM"/>
    </source>
</evidence>